<dbReference type="AlphaFoldDB" id="A0A433SSX9"/>
<dbReference type="Proteomes" id="UP000271974">
    <property type="component" value="Unassembled WGS sequence"/>
</dbReference>
<dbReference type="InterPro" id="IPR039722">
    <property type="entry name" value="Upf3"/>
</dbReference>
<dbReference type="EMBL" id="RQTK01001075">
    <property type="protein sequence ID" value="RUS72367.1"/>
    <property type="molecule type" value="Genomic_DNA"/>
</dbReference>
<dbReference type="Pfam" id="PF03467">
    <property type="entry name" value="Smg4_UPF3"/>
    <property type="match status" value="1"/>
</dbReference>
<dbReference type="SUPFAM" id="SSF54928">
    <property type="entry name" value="RNA-binding domain, RBD"/>
    <property type="match status" value="1"/>
</dbReference>
<keyword evidence="3" id="KW-0866">Nonsense-mediated mRNA decay</keyword>
<dbReference type="GO" id="GO:0005730">
    <property type="term" value="C:nucleolus"/>
    <property type="evidence" value="ECO:0007669"/>
    <property type="project" value="TreeGrafter"/>
</dbReference>
<dbReference type="InterPro" id="IPR012677">
    <property type="entry name" value="Nucleotide-bd_a/b_plait_sf"/>
</dbReference>
<comment type="subcellular location">
    <subcellularLocation>
        <location evidence="1">Nucleus</location>
    </subcellularLocation>
</comment>
<dbReference type="GO" id="GO:0045727">
    <property type="term" value="P:positive regulation of translation"/>
    <property type="evidence" value="ECO:0007669"/>
    <property type="project" value="TreeGrafter"/>
</dbReference>
<reference evidence="7 8" key="1">
    <citation type="submission" date="2019-01" db="EMBL/GenBank/DDBJ databases">
        <title>A draft genome assembly of the solar-powered sea slug Elysia chlorotica.</title>
        <authorList>
            <person name="Cai H."/>
            <person name="Li Q."/>
            <person name="Fang X."/>
            <person name="Li J."/>
            <person name="Curtis N.E."/>
            <person name="Altenburger A."/>
            <person name="Shibata T."/>
            <person name="Feng M."/>
            <person name="Maeda T."/>
            <person name="Schwartz J.A."/>
            <person name="Shigenobu S."/>
            <person name="Lundholm N."/>
            <person name="Nishiyama T."/>
            <person name="Yang H."/>
            <person name="Hasebe M."/>
            <person name="Li S."/>
            <person name="Pierce S.K."/>
            <person name="Wang J."/>
        </authorList>
    </citation>
    <scope>NUCLEOTIDE SEQUENCE [LARGE SCALE GENOMIC DNA]</scope>
    <source>
        <strain evidence="7">EC2010</strain>
        <tissue evidence="7">Whole organism of an adult</tissue>
    </source>
</reference>
<comment type="similarity">
    <text evidence="2">Belongs to the RENT3 family.</text>
</comment>
<evidence type="ECO:0000256" key="5">
    <source>
        <dbReference type="SAM" id="MobiDB-lite"/>
    </source>
</evidence>
<name>A0A433SSX9_ELYCH</name>
<dbReference type="OrthoDB" id="18087at2759"/>
<protein>
    <recommendedName>
        <fullName evidence="6">UPF3 domain-containing protein</fullName>
    </recommendedName>
</protein>
<dbReference type="GO" id="GO:0000184">
    <property type="term" value="P:nuclear-transcribed mRNA catabolic process, nonsense-mediated decay"/>
    <property type="evidence" value="ECO:0007669"/>
    <property type="project" value="UniProtKB-KW"/>
</dbReference>
<evidence type="ECO:0000313" key="7">
    <source>
        <dbReference type="EMBL" id="RUS72367.1"/>
    </source>
</evidence>
<dbReference type="GO" id="GO:0005737">
    <property type="term" value="C:cytoplasm"/>
    <property type="evidence" value="ECO:0007669"/>
    <property type="project" value="TreeGrafter"/>
</dbReference>
<evidence type="ECO:0000256" key="2">
    <source>
        <dbReference type="ARBA" id="ARBA00005991"/>
    </source>
</evidence>
<dbReference type="GO" id="GO:0003729">
    <property type="term" value="F:mRNA binding"/>
    <property type="evidence" value="ECO:0007669"/>
    <property type="project" value="TreeGrafter"/>
</dbReference>
<gene>
    <name evidence="7" type="ORF">EGW08_019865</name>
</gene>
<evidence type="ECO:0000256" key="1">
    <source>
        <dbReference type="ARBA" id="ARBA00004123"/>
    </source>
</evidence>
<evidence type="ECO:0000313" key="8">
    <source>
        <dbReference type="Proteomes" id="UP000271974"/>
    </source>
</evidence>
<evidence type="ECO:0000259" key="6">
    <source>
        <dbReference type="Pfam" id="PF03467"/>
    </source>
</evidence>
<dbReference type="CDD" id="cd12455">
    <property type="entry name" value="RRM_like_Smg4_UPF3"/>
    <property type="match status" value="1"/>
</dbReference>
<dbReference type="Gene3D" id="3.30.70.330">
    <property type="match status" value="1"/>
</dbReference>
<comment type="caution">
    <text evidence="7">The sequence shown here is derived from an EMBL/GenBank/DDBJ whole genome shotgun (WGS) entry which is preliminary data.</text>
</comment>
<organism evidence="7 8">
    <name type="scientific">Elysia chlorotica</name>
    <name type="common">Eastern emerald elysia</name>
    <name type="synonym">Sea slug</name>
    <dbReference type="NCBI Taxonomy" id="188477"/>
    <lineage>
        <taxon>Eukaryota</taxon>
        <taxon>Metazoa</taxon>
        <taxon>Spiralia</taxon>
        <taxon>Lophotrochozoa</taxon>
        <taxon>Mollusca</taxon>
        <taxon>Gastropoda</taxon>
        <taxon>Heterobranchia</taxon>
        <taxon>Euthyneura</taxon>
        <taxon>Panpulmonata</taxon>
        <taxon>Sacoglossa</taxon>
        <taxon>Placobranchoidea</taxon>
        <taxon>Plakobranchidae</taxon>
        <taxon>Elysia</taxon>
    </lineage>
</organism>
<keyword evidence="8" id="KW-1185">Reference proteome</keyword>
<feature type="compositionally biased region" description="Basic and acidic residues" evidence="5">
    <location>
        <begin position="22"/>
        <end position="32"/>
    </location>
</feature>
<feature type="non-terminal residue" evidence="7">
    <location>
        <position position="200"/>
    </location>
</feature>
<proteinExistence type="inferred from homology"/>
<evidence type="ECO:0000256" key="4">
    <source>
        <dbReference type="ARBA" id="ARBA00023242"/>
    </source>
</evidence>
<dbReference type="InterPro" id="IPR005120">
    <property type="entry name" value="UPF3_dom"/>
</dbReference>
<dbReference type="InterPro" id="IPR035979">
    <property type="entry name" value="RBD_domain_sf"/>
</dbReference>
<dbReference type="PANTHER" id="PTHR13112:SF0">
    <property type="entry name" value="FI21285P1"/>
    <property type="match status" value="1"/>
</dbReference>
<evidence type="ECO:0000256" key="3">
    <source>
        <dbReference type="ARBA" id="ARBA00023161"/>
    </source>
</evidence>
<feature type="domain" description="UPF3" evidence="6">
    <location>
        <begin position="32"/>
        <end position="193"/>
    </location>
</feature>
<dbReference type="STRING" id="188477.A0A433SSX9"/>
<accession>A0A433SSX9</accession>
<sequence>MAQDQVAQEGDEPPSQSTAANPDRKKEKDHTPSKVVIRRLPPTLTPEEFLEQVSPLPDYDFFYFVRADMSLGPNAFSRAYVNFLAPEDIFIFRDKFDGYVFLDSKGGEYPALVEFSPFQKVPKKKPKKVDAKNGIIELDADYKKFLEFLSNPVEVAPVSLDAMVGEVEAKESSAKPGVSHMTTPLLEYLRRRREERKLNI</sequence>
<dbReference type="FunFam" id="3.30.70.330:FF:000717">
    <property type="entry name" value="regulator of nonsense transcripts 3B"/>
    <property type="match status" value="1"/>
</dbReference>
<keyword evidence="4" id="KW-0539">Nucleus</keyword>
<feature type="region of interest" description="Disordered" evidence="5">
    <location>
        <begin position="1"/>
        <end position="35"/>
    </location>
</feature>
<dbReference type="PANTHER" id="PTHR13112">
    <property type="entry name" value="UPF3 REGULATOR OF NONSENSE TRANSCRIPTS-LIKE PROTEIN"/>
    <property type="match status" value="1"/>
</dbReference>